<dbReference type="GO" id="GO:0042773">
    <property type="term" value="P:ATP synthesis coupled electron transport"/>
    <property type="evidence" value="ECO:0007669"/>
    <property type="project" value="InterPro"/>
</dbReference>
<comment type="catalytic activity">
    <reaction evidence="5">
        <text>a quinone + NADH + 5 H(+)(in) = a quinol + NAD(+) + 4 H(+)(out)</text>
        <dbReference type="Rhea" id="RHEA:57888"/>
        <dbReference type="ChEBI" id="CHEBI:15378"/>
        <dbReference type="ChEBI" id="CHEBI:24646"/>
        <dbReference type="ChEBI" id="CHEBI:57540"/>
        <dbReference type="ChEBI" id="CHEBI:57945"/>
        <dbReference type="ChEBI" id="CHEBI:132124"/>
    </reaction>
</comment>
<organism evidence="8 9">
    <name type="scientific">Chitinophaga flava</name>
    <dbReference type="NCBI Taxonomy" id="2259036"/>
    <lineage>
        <taxon>Bacteria</taxon>
        <taxon>Pseudomonadati</taxon>
        <taxon>Bacteroidota</taxon>
        <taxon>Chitinophagia</taxon>
        <taxon>Chitinophagales</taxon>
        <taxon>Chitinophagaceae</taxon>
        <taxon>Chitinophaga</taxon>
    </lineage>
</organism>
<name>A0A365XYZ6_9BACT</name>
<evidence type="ECO:0000259" key="7">
    <source>
        <dbReference type="Pfam" id="PF00361"/>
    </source>
</evidence>
<dbReference type="GO" id="GO:0005886">
    <property type="term" value="C:plasma membrane"/>
    <property type="evidence" value="ECO:0007669"/>
    <property type="project" value="UniProtKB-SubCell"/>
</dbReference>
<feature type="transmembrane region" description="Helical" evidence="5">
    <location>
        <begin position="363"/>
        <end position="387"/>
    </location>
</feature>
<dbReference type="InterPro" id="IPR010096">
    <property type="entry name" value="NADH-Q_OxRdtase_suN/2"/>
</dbReference>
<feature type="transmembrane region" description="Helical" evidence="5">
    <location>
        <begin position="103"/>
        <end position="120"/>
    </location>
</feature>
<dbReference type="GO" id="GO:0008137">
    <property type="term" value="F:NADH dehydrogenase (ubiquinone) activity"/>
    <property type="evidence" value="ECO:0007669"/>
    <property type="project" value="InterPro"/>
</dbReference>
<dbReference type="GO" id="GO:0012505">
    <property type="term" value="C:endomembrane system"/>
    <property type="evidence" value="ECO:0007669"/>
    <property type="project" value="UniProtKB-SubCell"/>
</dbReference>
<dbReference type="HAMAP" id="MF_00445">
    <property type="entry name" value="NDH1_NuoN_1"/>
    <property type="match status" value="1"/>
</dbReference>
<feature type="transmembrane region" description="Helical" evidence="5">
    <location>
        <begin position="126"/>
        <end position="145"/>
    </location>
</feature>
<keyword evidence="5" id="KW-1003">Cell membrane</keyword>
<feature type="transmembrane region" description="Helical" evidence="5">
    <location>
        <begin position="267"/>
        <end position="288"/>
    </location>
</feature>
<dbReference type="Pfam" id="PF00361">
    <property type="entry name" value="Proton_antipo_M"/>
    <property type="match status" value="1"/>
</dbReference>
<comment type="subunit">
    <text evidence="5">NDH-1 is composed of 14 different subunits. Subunits NuoA, H, J, K, L, M, N constitute the membrane sector of the complex.</text>
</comment>
<dbReference type="Proteomes" id="UP000253410">
    <property type="component" value="Unassembled WGS sequence"/>
</dbReference>
<keyword evidence="2 5" id="KW-0812">Transmembrane</keyword>
<dbReference type="GO" id="GO:0050136">
    <property type="term" value="F:NADH dehydrogenase (quinone) (non-electrogenic) activity"/>
    <property type="evidence" value="ECO:0007669"/>
    <property type="project" value="UniProtKB-UniRule"/>
</dbReference>
<evidence type="ECO:0000256" key="4">
    <source>
        <dbReference type="ARBA" id="ARBA00023136"/>
    </source>
</evidence>
<keyword evidence="5" id="KW-1278">Translocase</keyword>
<keyword evidence="4 5" id="KW-0472">Membrane</keyword>
<dbReference type="RefSeq" id="WP_113614170.1">
    <property type="nucleotide sequence ID" value="NZ_QFFJ01000001.1"/>
</dbReference>
<keyword evidence="5" id="KW-0813">Transport</keyword>
<dbReference type="PANTHER" id="PTHR22773">
    <property type="entry name" value="NADH DEHYDROGENASE"/>
    <property type="match status" value="1"/>
</dbReference>
<feature type="transmembrane region" description="Helical" evidence="5">
    <location>
        <begin position="157"/>
        <end position="179"/>
    </location>
</feature>
<feature type="transmembrane region" description="Helical" evidence="5">
    <location>
        <begin position="399"/>
        <end position="420"/>
    </location>
</feature>
<gene>
    <name evidence="5" type="primary">nuoN</name>
    <name evidence="8" type="ORF">DF182_02865</name>
</gene>
<evidence type="ECO:0000256" key="6">
    <source>
        <dbReference type="RuleBase" id="RU000320"/>
    </source>
</evidence>
<feature type="transmembrane region" description="Helical" evidence="5">
    <location>
        <begin position="445"/>
        <end position="467"/>
    </location>
</feature>
<dbReference type="EC" id="7.1.1.-" evidence="5"/>
<dbReference type="NCBIfam" id="TIGR01770">
    <property type="entry name" value="NDH_I_N"/>
    <property type="match status" value="1"/>
</dbReference>
<feature type="transmembrane region" description="Helical" evidence="5">
    <location>
        <begin position="40"/>
        <end position="58"/>
    </location>
</feature>
<sequence>MSFADFISLGPLITLFTAVVISMLLIAIKRNHRITYAFSLLAYLMALTAIIPAMLYIPHTVPPLLVVDEFSLFNTGLVLAAGFIILLLSYNYFEEREERKEEYYLLLPLATTGALVLVVSRHFMSLFLGLEILSISLYGLIAYLRARERSDEAGIKYLILAALSSAFLLFGMALVYAFTGHMDFPGIGAALRQAGYIPVTVLAGFGMMLIGIGFKLGIVPFHMWAPDIYEGAPLPVAAFIATISKGGMLVVLIRFYLDIHGNDYTMIWWMLAIIAVASMFVGNWLALMQQNIKRILAYSSIAHMGYILVAFLSGVQTGLEAISFYLVAYFITSIGAFGVLIVMSSSIQDAETLHDYSGMFWRYPWVATVFTAMLLSLAGIPLTAGFIGKFYIVMAGVNGHMWFLLFMLVINSVIGLYYYIRIIAMMFKTPATGEELTYIKPSLPVAGNITLMLLTLVLIGLGVYPTAMMQLIQQMMKIIV</sequence>
<feature type="transmembrane region" description="Helical" evidence="5">
    <location>
        <begin position="295"/>
        <end position="316"/>
    </location>
</feature>
<reference evidence="8 9" key="1">
    <citation type="submission" date="2018-05" db="EMBL/GenBank/DDBJ databases">
        <title>Chitinophaga sp. K3CV102501T nov., isolated from isolated from a monsoon evergreen broad-leaved forest soil.</title>
        <authorList>
            <person name="Lv Y."/>
        </authorList>
    </citation>
    <scope>NUCLEOTIDE SEQUENCE [LARGE SCALE GENOMIC DNA]</scope>
    <source>
        <strain evidence="8 9">GDMCC 1.1325</strain>
    </source>
</reference>
<comment type="caution">
    <text evidence="8">The sequence shown here is derived from an EMBL/GenBank/DDBJ whole genome shotgun (WGS) entry which is preliminary data.</text>
</comment>
<feature type="domain" description="NADH:quinone oxidoreductase/Mrp antiporter transmembrane" evidence="7">
    <location>
        <begin position="120"/>
        <end position="415"/>
    </location>
</feature>
<dbReference type="GO" id="GO:0048038">
    <property type="term" value="F:quinone binding"/>
    <property type="evidence" value="ECO:0007669"/>
    <property type="project" value="UniProtKB-KW"/>
</dbReference>
<feature type="transmembrane region" description="Helical" evidence="5">
    <location>
        <begin position="70"/>
        <end position="91"/>
    </location>
</feature>
<keyword evidence="5" id="KW-0520">NAD</keyword>
<keyword evidence="5" id="KW-0874">Quinone</keyword>
<dbReference type="AlphaFoldDB" id="A0A365XYZ6"/>
<protein>
    <recommendedName>
        <fullName evidence="5">NADH-quinone oxidoreductase subunit N</fullName>
        <ecNumber evidence="5">7.1.1.-</ecNumber>
    </recommendedName>
    <alternativeName>
        <fullName evidence="5">NADH dehydrogenase I subunit N</fullName>
    </alternativeName>
    <alternativeName>
        <fullName evidence="5">NDH-1 subunit N</fullName>
    </alternativeName>
</protein>
<feature type="transmembrane region" description="Helical" evidence="5">
    <location>
        <begin position="6"/>
        <end position="28"/>
    </location>
</feature>
<comment type="subcellular location">
    <subcellularLocation>
        <location evidence="5">Cell membrane</location>
        <topology evidence="5">Multi-pass membrane protein</topology>
    </subcellularLocation>
    <subcellularLocation>
        <location evidence="1">Endomembrane system</location>
        <topology evidence="1">Multi-pass membrane protein</topology>
    </subcellularLocation>
    <subcellularLocation>
        <location evidence="6">Membrane</location>
        <topology evidence="6">Multi-pass membrane protein</topology>
    </subcellularLocation>
</comment>
<evidence type="ECO:0000313" key="9">
    <source>
        <dbReference type="Proteomes" id="UP000253410"/>
    </source>
</evidence>
<evidence type="ECO:0000256" key="3">
    <source>
        <dbReference type="ARBA" id="ARBA00022989"/>
    </source>
</evidence>
<dbReference type="InterPro" id="IPR001750">
    <property type="entry name" value="ND/Mrp_TM"/>
</dbReference>
<dbReference type="OrthoDB" id="9811718at2"/>
<evidence type="ECO:0000313" key="8">
    <source>
        <dbReference type="EMBL" id="RBL91572.1"/>
    </source>
</evidence>
<feature type="transmembrane region" description="Helical" evidence="5">
    <location>
        <begin position="322"/>
        <end position="342"/>
    </location>
</feature>
<evidence type="ECO:0000256" key="1">
    <source>
        <dbReference type="ARBA" id="ARBA00004127"/>
    </source>
</evidence>
<dbReference type="PRINTS" id="PR01434">
    <property type="entry name" value="NADHDHGNASE5"/>
</dbReference>
<comment type="function">
    <text evidence="5">NDH-1 shuttles electrons from NADH, via FMN and iron-sulfur (Fe-S) centers, to quinones in the respiratory chain. The immediate electron acceptor for the enzyme in this species is believed to be a menaquinone. Couples the redox reaction to proton translocation (for every two electrons transferred, four hydrogen ions are translocated across the cytoplasmic membrane), and thus conserves the redox energy in a proton gradient.</text>
</comment>
<evidence type="ECO:0000256" key="2">
    <source>
        <dbReference type="ARBA" id="ARBA00022692"/>
    </source>
</evidence>
<feature type="transmembrane region" description="Helical" evidence="5">
    <location>
        <begin position="199"/>
        <end position="224"/>
    </location>
</feature>
<comment type="similarity">
    <text evidence="5">Belongs to the complex I subunit 2 family.</text>
</comment>
<dbReference type="EMBL" id="QFFJ01000001">
    <property type="protein sequence ID" value="RBL91572.1"/>
    <property type="molecule type" value="Genomic_DNA"/>
</dbReference>
<accession>A0A365XYZ6</accession>
<keyword evidence="3 5" id="KW-1133">Transmembrane helix</keyword>
<proteinExistence type="inferred from homology"/>
<feature type="transmembrane region" description="Helical" evidence="5">
    <location>
        <begin position="236"/>
        <end position="255"/>
    </location>
</feature>
<evidence type="ECO:0000256" key="5">
    <source>
        <dbReference type="HAMAP-Rule" id="MF_00445"/>
    </source>
</evidence>
<keyword evidence="9" id="KW-1185">Reference proteome</keyword>